<dbReference type="RefSeq" id="WP_135151998.1">
    <property type="nucleotide sequence ID" value="NZ_SOMN01000010.1"/>
</dbReference>
<gene>
    <name evidence="1" type="ORF">E2980_09720</name>
</gene>
<evidence type="ECO:0000313" key="2">
    <source>
        <dbReference type="Proteomes" id="UP000297900"/>
    </source>
</evidence>
<reference evidence="1 2" key="1">
    <citation type="submission" date="2019-03" db="EMBL/GenBank/DDBJ databases">
        <title>Cohnella endophytica sp. nov., a novel endophytic bacterium isolated from bark of Sonneratia apetala.</title>
        <authorList>
            <person name="Tuo L."/>
        </authorList>
    </citation>
    <scope>NUCLEOTIDE SEQUENCE [LARGE SCALE GENOMIC DNA]</scope>
    <source>
        <strain evidence="1 2">CCTCC AB 208254</strain>
    </source>
</reference>
<dbReference type="AlphaFoldDB" id="A0A4Y8M003"/>
<comment type="caution">
    <text evidence="1">The sequence shown here is derived from an EMBL/GenBank/DDBJ whole genome shotgun (WGS) entry which is preliminary data.</text>
</comment>
<keyword evidence="2" id="KW-1185">Reference proteome</keyword>
<protein>
    <recommendedName>
        <fullName evidence="3">Glycosyltransferase family 1 protein</fullName>
    </recommendedName>
</protein>
<accession>A0A4Y8M003</accession>
<sequence length="343" mass="39617">MFTKPIVFTDFHHGSLLLSLILFFEKRLGGTITTPIGVEWYTQGFWKIRDHPDVIREFLEPVGKGESLNDNLSIYMCRDRSGFTYKGVTLDGFYELPVDIVIASLPEHVEPFWRLCQTHPSKPKLVFQIGNDWQMQQWIAPNVMTSAVIKSIPKHIHSILYHQEFDLSVFHPDFSLPGNYIHSFVNCFIDEGGCAHDFQLFQTVEALMPNWTFKSYGVDCRNGNISGHQAIAEQMRKARFIWHTKYGGDGYGHIIYNSAAMARPLIVKAEYYNEKLGKELMVDGVTCLAIDGLSPQEIVNKILYYSEEHRYSVLCRNTYDNFKLKVDFDKEGEELNHFIRNLI</sequence>
<name>A0A4Y8M003_9BACL</name>
<dbReference type="EMBL" id="SOMN01000010">
    <property type="protein sequence ID" value="TFE27173.1"/>
    <property type="molecule type" value="Genomic_DNA"/>
</dbReference>
<evidence type="ECO:0000313" key="1">
    <source>
        <dbReference type="EMBL" id="TFE27173.1"/>
    </source>
</evidence>
<evidence type="ECO:0008006" key="3">
    <source>
        <dbReference type="Google" id="ProtNLM"/>
    </source>
</evidence>
<proteinExistence type="predicted"/>
<dbReference type="Proteomes" id="UP000297900">
    <property type="component" value="Unassembled WGS sequence"/>
</dbReference>
<dbReference type="OrthoDB" id="2991978at2"/>
<organism evidence="1 2">
    <name type="scientific">Cohnella luojiensis</name>
    <dbReference type="NCBI Taxonomy" id="652876"/>
    <lineage>
        <taxon>Bacteria</taxon>
        <taxon>Bacillati</taxon>
        <taxon>Bacillota</taxon>
        <taxon>Bacilli</taxon>
        <taxon>Bacillales</taxon>
        <taxon>Paenibacillaceae</taxon>
        <taxon>Cohnella</taxon>
    </lineage>
</organism>